<feature type="chain" id="PRO_5008905219" description="Venom dipeptidyl peptidase 4" evidence="5">
    <location>
        <begin position="27"/>
        <end position="862"/>
    </location>
</feature>
<dbReference type="InterPro" id="IPR050278">
    <property type="entry name" value="Serine_Prot_S9B/DPPIV"/>
</dbReference>
<keyword evidence="9" id="KW-1185">Reference proteome</keyword>
<feature type="domain" description="Peptidase S9 prolyl oligopeptidase catalytic" evidence="6">
    <location>
        <begin position="600"/>
        <end position="800"/>
    </location>
</feature>
<reference evidence="8 9" key="1">
    <citation type="journal article" date="2016" name="Genome Biol. Evol.">
        <title>Gene Family Evolution Reflects Adaptation to Soil Environmental Stressors in the Genome of the Collembolan Orchesella cincta.</title>
        <authorList>
            <person name="Faddeeva-Vakhrusheva A."/>
            <person name="Derks M.F."/>
            <person name="Anvar S.Y."/>
            <person name="Agamennone V."/>
            <person name="Suring W."/>
            <person name="Smit S."/>
            <person name="van Straalen N.M."/>
            <person name="Roelofs D."/>
        </authorList>
    </citation>
    <scope>NUCLEOTIDE SEQUENCE [LARGE SCALE GENOMIC DNA]</scope>
    <source>
        <tissue evidence="8">Mixed pool</tissue>
    </source>
</reference>
<sequence>MTSRYNSQSSLLVVCLLLGTVGTVFGSQGSFSGGALPPKSAQSINQEELEPITLEDILRGTLGARGFSGQWVPEADQDDWIQMTEGDNIVRYNIVTGDKTTFTNLTEIREKFTQNGGEAYAGVSFSNDGKFALVEHGRSSLWRYSSVAKYDIYDLETKTFTRLQPEGSPVDNQPVLQLVKWSPTGSGIAFVFGYNIYYRADSVPTTTVRQVTTDGSDEGAIYNGITDWVYEEEMFFTPTALWISPSAQNLAFVQFDNSKVEDFQWPIYGEPNSGKSYPEYRTIRYPKAGTENPEAVVKVVSLTDTSDEPRNLEYNETLYVGHLIGTVLWATDTKLMVTTLNRVQTLSQFHLCTADTNFCEQIHNYDPPSGWVDMNVPKVSGDGTSFIFVRATGPQSDDSRSYKHIVLLNSDGTWKEVTSGRLSVDSILGWDTENHVVYFSGSFWNNTHANPTETQIYSVLDNGTDPNSAFRCITCPLRNSKDVQCRDNSVSFSSKFTKFIHRCNGPDVPEITTRNTLTGEEIANPGPTLVDNAALREALSKKAVPFTEEYLVPVGEEDNKFEARARLYFPTDYDATKSYPLLISVYGGPGSQNLGQGYGMSWETSLVSSKNIIFGYIDGRGTAKQSTDHLFTMHRKLGTVEIEDQITVGKWLIENVPGIDPTKTSIWGWSYGGYATSKVMQKDTENVYKCGISVAPVTSWRYYDTIYTERYMGLPTENDNAQSYIDSAVTLDVENFKQKQFMLVHGNADDNVHYQQSMVLARALENADVFFHQLSYPDENHGIGSVRPHLYHSLEHFLFNECYGSPNQETDPTTTANTGTDATTTQGTGNPSSSTEAGAASFSQPLAVLLINCIYLISRYAF</sequence>
<gene>
    <name evidence="8" type="ORF">Ocin01_05072</name>
</gene>
<feature type="domain" description="Dipeptidylpeptidase IV N-terminal" evidence="7">
    <location>
        <begin position="126"/>
        <end position="509"/>
    </location>
</feature>
<dbReference type="EMBL" id="LJIJ01000146">
    <property type="protein sequence ID" value="ODN01619.1"/>
    <property type="molecule type" value="Genomic_DNA"/>
</dbReference>
<comment type="similarity">
    <text evidence="1">Belongs to the peptidase S9B family. DPPIV subfamily.</text>
</comment>
<name>A0A1D2N8M9_ORCCI</name>
<dbReference type="FunFam" id="3.40.50.1820:FF:000003">
    <property type="entry name" value="Dipeptidyl peptidase 4"/>
    <property type="match status" value="1"/>
</dbReference>
<dbReference type="GO" id="GO:0006508">
    <property type="term" value="P:proteolysis"/>
    <property type="evidence" value="ECO:0007669"/>
    <property type="project" value="InterPro"/>
</dbReference>
<evidence type="ECO:0000256" key="2">
    <source>
        <dbReference type="ARBA" id="ARBA00023180"/>
    </source>
</evidence>
<dbReference type="InterPro" id="IPR001375">
    <property type="entry name" value="Peptidase_S9_cat"/>
</dbReference>
<dbReference type="PANTHER" id="PTHR11731">
    <property type="entry name" value="PROTEASE FAMILY S9B,C DIPEPTIDYL-PEPTIDASE IV-RELATED"/>
    <property type="match status" value="1"/>
</dbReference>
<keyword evidence="2" id="KW-0325">Glycoprotein</keyword>
<dbReference type="Pfam" id="PF00930">
    <property type="entry name" value="DPPIV_N"/>
    <property type="match status" value="1"/>
</dbReference>
<dbReference type="SUPFAM" id="SSF53474">
    <property type="entry name" value="alpha/beta-Hydrolases"/>
    <property type="match status" value="1"/>
</dbReference>
<dbReference type="OrthoDB" id="16520at2759"/>
<feature type="compositionally biased region" description="Low complexity" evidence="4">
    <location>
        <begin position="810"/>
        <end position="831"/>
    </location>
</feature>
<accession>A0A1D2N8M9</accession>
<feature type="signal peptide" evidence="5">
    <location>
        <begin position="1"/>
        <end position="26"/>
    </location>
</feature>
<evidence type="ECO:0000256" key="5">
    <source>
        <dbReference type="SAM" id="SignalP"/>
    </source>
</evidence>
<evidence type="ECO:0000313" key="9">
    <source>
        <dbReference type="Proteomes" id="UP000094527"/>
    </source>
</evidence>
<dbReference type="InterPro" id="IPR029058">
    <property type="entry name" value="AB_hydrolase_fold"/>
</dbReference>
<proteinExistence type="inferred from homology"/>
<dbReference type="AlphaFoldDB" id="A0A1D2N8M9"/>
<dbReference type="GO" id="GO:0005886">
    <property type="term" value="C:plasma membrane"/>
    <property type="evidence" value="ECO:0007669"/>
    <property type="project" value="TreeGrafter"/>
</dbReference>
<dbReference type="STRING" id="48709.A0A1D2N8M9"/>
<evidence type="ECO:0000313" key="8">
    <source>
        <dbReference type="EMBL" id="ODN01619.1"/>
    </source>
</evidence>
<dbReference type="Gene3D" id="3.40.50.1820">
    <property type="entry name" value="alpha/beta hydrolase"/>
    <property type="match status" value="1"/>
</dbReference>
<protein>
    <recommendedName>
        <fullName evidence="3">Venom dipeptidyl peptidase 4</fullName>
    </recommendedName>
</protein>
<dbReference type="PANTHER" id="PTHR11731:SF154">
    <property type="entry name" value="VENOM DIPEPTIDYL PEPTIDASE 4-LIKE PROTEIN"/>
    <property type="match status" value="1"/>
</dbReference>
<dbReference type="Proteomes" id="UP000094527">
    <property type="component" value="Unassembled WGS sequence"/>
</dbReference>
<evidence type="ECO:0000259" key="6">
    <source>
        <dbReference type="Pfam" id="PF00326"/>
    </source>
</evidence>
<dbReference type="InterPro" id="IPR002469">
    <property type="entry name" value="Peptidase_S9B_N"/>
</dbReference>
<dbReference type="GO" id="GO:0008236">
    <property type="term" value="F:serine-type peptidase activity"/>
    <property type="evidence" value="ECO:0007669"/>
    <property type="project" value="InterPro"/>
</dbReference>
<comment type="caution">
    <text evidence="8">The sequence shown here is derived from an EMBL/GenBank/DDBJ whole genome shotgun (WGS) entry which is preliminary data.</text>
</comment>
<evidence type="ECO:0000256" key="1">
    <source>
        <dbReference type="ARBA" id="ARBA00010036"/>
    </source>
</evidence>
<feature type="region of interest" description="Disordered" evidence="4">
    <location>
        <begin position="808"/>
        <end position="837"/>
    </location>
</feature>
<evidence type="ECO:0000259" key="7">
    <source>
        <dbReference type="Pfam" id="PF00930"/>
    </source>
</evidence>
<dbReference type="Pfam" id="PF00326">
    <property type="entry name" value="Peptidase_S9"/>
    <property type="match status" value="1"/>
</dbReference>
<dbReference type="SUPFAM" id="SSF82171">
    <property type="entry name" value="DPP6 N-terminal domain-like"/>
    <property type="match status" value="1"/>
</dbReference>
<dbReference type="GO" id="GO:0008239">
    <property type="term" value="F:dipeptidyl-peptidase activity"/>
    <property type="evidence" value="ECO:0007669"/>
    <property type="project" value="TreeGrafter"/>
</dbReference>
<evidence type="ECO:0000256" key="4">
    <source>
        <dbReference type="SAM" id="MobiDB-lite"/>
    </source>
</evidence>
<keyword evidence="5" id="KW-0732">Signal</keyword>
<evidence type="ECO:0000256" key="3">
    <source>
        <dbReference type="ARBA" id="ARBA00072929"/>
    </source>
</evidence>
<organism evidence="8 9">
    <name type="scientific">Orchesella cincta</name>
    <name type="common">Springtail</name>
    <name type="synonym">Podura cincta</name>
    <dbReference type="NCBI Taxonomy" id="48709"/>
    <lineage>
        <taxon>Eukaryota</taxon>
        <taxon>Metazoa</taxon>
        <taxon>Ecdysozoa</taxon>
        <taxon>Arthropoda</taxon>
        <taxon>Hexapoda</taxon>
        <taxon>Collembola</taxon>
        <taxon>Entomobryomorpha</taxon>
        <taxon>Entomobryoidea</taxon>
        <taxon>Orchesellidae</taxon>
        <taxon>Orchesellinae</taxon>
        <taxon>Orchesella</taxon>
    </lineage>
</organism>
<dbReference type="OMA" id="IRWKSYN"/>
<dbReference type="Gene3D" id="2.140.10.30">
    <property type="entry name" value="Dipeptidylpeptidase IV, N-terminal domain"/>
    <property type="match status" value="1"/>
</dbReference>